<reference evidence="3 4" key="1">
    <citation type="submission" date="2024-07" db="EMBL/GenBank/DDBJ databases">
        <title>Section-level genome sequencing and comparative genomics of Aspergillus sections Usti and Cavernicolus.</title>
        <authorList>
            <consortium name="Lawrence Berkeley National Laboratory"/>
            <person name="Nybo J.L."/>
            <person name="Vesth T.C."/>
            <person name="Theobald S."/>
            <person name="Frisvad J.C."/>
            <person name="Larsen T.O."/>
            <person name="Kjaerboelling I."/>
            <person name="Rothschild-Mancinelli K."/>
            <person name="Lyhne E.K."/>
            <person name="Kogle M.E."/>
            <person name="Barry K."/>
            <person name="Clum A."/>
            <person name="Na H."/>
            <person name="Ledsgaard L."/>
            <person name="Lin J."/>
            <person name="Lipzen A."/>
            <person name="Kuo A."/>
            <person name="Riley R."/>
            <person name="Mondo S."/>
            <person name="Labutti K."/>
            <person name="Haridas S."/>
            <person name="Pangalinan J."/>
            <person name="Salamov A.A."/>
            <person name="Simmons B.A."/>
            <person name="Magnuson J.K."/>
            <person name="Chen J."/>
            <person name="Drula E."/>
            <person name="Henrissat B."/>
            <person name="Wiebenga A."/>
            <person name="Lubbers R.J."/>
            <person name="Gomes A.C."/>
            <person name="Makela M.R."/>
            <person name="Stajich J."/>
            <person name="Grigoriev I.V."/>
            <person name="Mortensen U.H."/>
            <person name="De Vries R.P."/>
            <person name="Baker S.E."/>
            <person name="Andersen M.R."/>
        </authorList>
    </citation>
    <scope>NUCLEOTIDE SEQUENCE [LARGE SCALE GENOMIC DNA]</scope>
    <source>
        <strain evidence="3 4">CBS 123904</strain>
    </source>
</reference>
<proteinExistence type="predicted"/>
<protein>
    <recommendedName>
        <fullName evidence="2">Dynamin stalk domain-containing protein</fullName>
    </recommendedName>
</protein>
<evidence type="ECO:0000256" key="1">
    <source>
        <dbReference type="SAM" id="MobiDB-lite"/>
    </source>
</evidence>
<dbReference type="PANTHER" id="PTHR11566:SF21">
    <property type="entry name" value="DYNAMIN RELATED PROTEIN 1, ISOFORM A"/>
    <property type="match status" value="1"/>
</dbReference>
<dbReference type="Gene3D" id="3.40.50.300">
    <property type="entry name" value="P-loop containing nucleotide triphosphate hydrolases"/>
    <property type="match status" value="1"/>
</dbReference>
<dbReference type="InterPro" id="IPR022812">
    <property type="entry name" value="Dynamin"/>
</dbReference>
<keyword evidence="4" id="KW-1185">Reference proteome</keyword>
<dbReference type="SUPFAM" id="SSF52540">
    <property type="entry name" value="P-loop containing nucleoside triphosphate hydrolases"/>
    <property type="match status" value="1"/>
</dbReference>
<dbReference type="InterPro" id="IPR000375">
    <property type="entry name" value="Dynamin_stalk"/>
</dbReference>
<accession>A0ABR4K1L8</accession>
<evidence type="ECO:0000259" key="2">
    <source>
        <dbReference type="Pfam" id="PF01031"/>
    </source>
</evidence>
<feature type="region of interest" description="Disordered" evidence="1">
    <location>
        <begin position="1"/>
        <end position="34"/>
    </location>
</feature>
<sequence>MTCHGSAAGLTLDDSQQDFPAQSAMPEPQRNGKTGLKLAVDLDNEKRFGSEEFGKIFDEAAEFMGLPGQNAKNIENASKRFSDDILKMELSGPDQHHLSVVDVPGLFHNPTKYQTADDRAIIRRLIESYITDKRTIILLLYGHIRSEFPNVVKDIESHMSKAHKALELLGPSRQTSIDQRRFLTRVANKYQREVSKALSGNYDPAIGRESPLKLRMHTRVLSDAFAKAIAVQGHTKVFQTVRGVLDTEYTRGNEKGKQGPDQCIIEWIRTVYRDSRGTELPGTVNPSVLENLFRQQTASWEPIANNYIQKVTNAVKAYNGKVLPTIITESDVLEKLLRRLVQTQEAAYSAATTEFCRILNDERDGILQTVNHYFADNLNAIREERVRFRLQQARDNEG</sequence>
<name>A0ABR4K1L8_9EURO</name>
<dbReference type="EMBL" id="JBFXLU010000067">
    <property type="protein sequence ID" value="KAL2845912.1"/>
    <property type="molecule type" value="Genomic_DNA"/>
</dbReference>
<organism evidence="3 4">
    <name type="scientific">Aspergillus pseudoustus</name>
    <dbReference type="NCBI Taxonomy" id="1810923"/>
    <lineage>
        <taxon>Eukaryota</taxon>
        <taxon>Fungi</taxon>
        <taxon>Dikarya</taxon>
        <taxon>Ascomycota</taxon>
        <taxon>Pezizomycotina</taxon>
        <taxon>Eurotiomycetes</taxon>
        <taxon>Eurotiomycetidae</taxon>
        <taxon>Eurotiales</taxon>
        <taxon>Aspergillaceae</taxon>
        <taxon>Aspergillus</taxon>
        <taxon>Aspergillus subgen. Nidulantes</taxon>
    </lineage>
</organism>
<evidence type="ECO:0000313" key="4">
    <source>
        <dbReference type="Proteomes" id="UP001610446"/>
    </source>
</evidence>
<dbReference type="Gene3D" id="1.20.120.1240">
    <property type="entry name" value="Dynamin, middle domain"/>
    <property type="match status" value="1"/>
</dbReference>
<dbReference type="InterPro" id="IPR027417">
    <property type="entry name" value="P-loop_NTPase"/>
</dbReference>
<dbReference type="PANTHER" id="PTHR11566">
    <property type="entry name" value="DYNAMIN"/>
    <property type="match status" value="1"/>
</dbReference>
<comment type="caution">
    <text evidence="3">The sequence shown here is derived from an EMBL/GenBank/DDBJ whole genome shotgun (WGS) entry which is preliminary data.</text>
</comment>
<evidence type="ECO:0000313" key="3">
    <source>
        <dbReference type="EMBL" id="KAL2845912.1"/>
    </source>
</evidence>
<dbReference type="Proteomes" id="UP001610446">
    <property type="component" value="Unassembled WGS sequence"/>
</dbReference>
<gene>
    <name evidence="3" type="ORF">BJY01DRAFT_247426</name>
</gene>
<dbReference type="Pfam" id="PF01031">
    <property type="entry name" value="Dynamin_M"/>
    <property type="match status" value="1"/>
</dbReference>
<feature type="domain" description="Dynamin stalk" evidence="2">
    <location>
        <begin position="136"/>
        <end position="382"/>
    </location>
</feature>